<keyword evidence="6" id="KW-1185">Reference proteome</keyword>
<evidence type="ECO:0000259" key="4">
    <source>
        <dbReference type="PROSITE" id="PS51379"/>
    </source>
</evidence>
<evidence type="ECO:0000256" key="2">
    <source>
        <dbReference type="ARBA" id="ARBA00023004"/>
    </source>
</evidence>
<protein>
    <submittedName>
        <fullName evidence="5">4Fe-4S ferredoxin, iron-sulfur binding</fullName>
    </submittedName>
</protein>
<reference evidence="6" key="1">
    <citation type="journal article" date="2013" name="Genome Announc.">
        <title>Genome Sequence of Halanaerobium saccharolyticum subsp. saccharolyticum Strain DSM 6643T, a Halophilic Hydrogen-Producing Bacterium.</title>
        <authorList>
            <person name="Kivisto A."/>
            <person name="Larjo A."/>
            <person name="Ciranna A."/>
            <person name="Santala V."/>
            <person name="Roos C."/>
            <person name="Karp M."/>
        </authorList>
    </citation>
    <scope>NUCLEOTIDE SEQUENCE [LARGE SCALE GENOMIC DNA]</scope>
    <source>
        <strain evidence="6">DSM 6643</strain>
    </source>
</reference>
<dbReference type="PROSITE" id="PS51379">
    <property type="entry name" value="4FE4S_FER_2"/>
    <property type="match status" value="1"/>
</dbReference>
<dbReference type="Pfam" id="PF00037">
    <property type="entry name" value="Fer4"/>
    <property type="match status" value="1"/>
</dbReference>
<dbReference type="eggNOG" id="COG1600">
    <property type="taxonomic scope" value="Bacteria"/>
</dbReference>
<dbReference type="InterPro" id="IPR017896">
    <property type="entry name" value="4Fe4S_Fe-S-bd"/>
</dbReference>
<dbReference type="PANTHER" id="PTHR42827:SF1">
    <property type="entry name" value="IRON-SULFUR CLUSTER-BINDING PROTEIN"/>
    <property type="match status" value="1"/>
</dbReference>
<keyword evidence="2" id="KW-0408">Iron</keyword>
<organism evidence="5 6">
    <name type="scientific">Halanaerobium saccharolyticum subsp. saccharolyticum DSM 6643</name>
    <dbReference type="NCBI Taxonomy" id="1293054"/>
    <lineage>
        <taxon>Bacteria</taxon>
        <taxon>Bacillati</taxon>
        <taxon>Bacillota</taxon>
        <taxon>Clostridia</taxon>
        <taxon>Halanaerobiales</taxon>
        <taxon>Halanaerobiaceae</taxon>
        <taxon>Halanaerobium</taxon>
    </lineage>
</organism>
<dbReference type="EMBL" id="CAUI01000015">
    <property type="protein sequence ID" value="CCU79115.1"/>
    <property type="molecule type" value="Genomic_DNA"/>
</dbReference>
<dbReference type="Gene3D" id="3.30.70.20">
    <property type="match status" value="1"/>
</dbReference>
<dbReference type="STRING" id="1293054.HSACCH_01079"/>
<accession>M5E068</accession>
<gene>
    <name evidence="5" type="ORF">HSACCH_01079</name>
</gene>
<dbReference type="RefSeq" id="WP_005488458.1">
    <property type="nucleotide sequence ID" value="NZ_CAUI01000015.1"/>
</dbReference>
<dbReference type="PROSITE" id="PS00198">
    <property type="entry name" value="4FE4S_FER_1"/>
    <property type="match status" value="1"/>
</dbReference>
<dbReference type="Proteomes" id="UP000012063">
    <property type="component" value="Unassembled WGS sequence"/>
</dbReference>
<keyword evidence="1" id="KW-0479">Metal-binding</keyword>
<dbReference type="GO" id="GO:0051536">
    <property type="term" value="F:iron-sulfur cluster binding"/>
    <property type="evidence" value="ECO:0007669"/>
    <property type="project" value="UniProtKB-KW"/>
</dbReference>
<dbReference type="InParanoid" id="M5E068"/>
<dbReference type="SUPFAM" id="SSF54862">
    <property type="entry name" value="4Fe-4S ferredoxins"/>
    <property type="match status" value="1"/>
</dbReference>
<evidence type="ECO:0000313" key="6">
    <source>
        <dbReference type="Proteomes" id="UP000012063"/>
    </source>
</evidence>
<evidence type="ECO:0000313" key="5">
    <source>
        <dbReference type="EMBL" id="CCU79115.1"/>
    </source>
</evidence>
<evidence type="ECO:0000256" key="1">
    <source>
        <dbReference type="ARBA" id="ARBA00022723"/>
    </source>
</evidence>
<comment type="caution">
    <text evidence="5">The sequence shown here is derived from an EMBL/GenBank/DDBJ whole genome shotgun (WGS) entry which is preliminary data.</text>
</comment>
<keyword evidence="3" id="KW-0411">Iron-sulfur</keyword>
<name>M5E068_9FIRM</name>
<dbReference type="PANTHER" id="PTHR42827">
    <property type="entry name" value="IRON-SULFUR CLUSTER-BINDING PROTEIN-RELATED"/>
    <property type="match status" value="1"/>
</dbReference>
<dbReference type="OrthoDB" id="9784571at2"/>
<dbReference type="InterPro" id="IPR017900">
    <property type="entry name" value="4Fe4S_Fe_S_CS"/>
</dbReference>
<proteinExistence type="predicted"/>
<dbReference type="GO" id="GO:0046872">
    <property type="term" value="F:metal ion binding"/>
    <property type="evidence" value="ECO:0007669"/>
    <property type="project" value="UniProtKB-KW"/>
</dbReference>
<sequence>MNLTEINNLTPDCCAAAKIDINDCYKDEKRPLKNISAAVKSIIVVAHHIENSQEWIWTQMRSERGNSTCIADLHTKDTIRDIKDYLKLKGFNTKIVAYPGVSGVRFKELANKTSLGEIGDNNLFLHKEWGPWVHLRVLLTDAEIYNSEPTYSSEVCIHCGKCIEACPVNALSQNDFNIQRCKERHKKLNSAHSCEICARICPIGEEPPKIE</sequence>
<evidence type="ECO:0000256" key="3">
    <source>
        <dbReference type="ARBA" id="ARBA00023014"/>
    </source>
</evidence>
<feature type="domain" description="4Fe-4S ferredoxin-type" evidence="4">
    <location>
        <begin position="147"/>
        <end position="176"/>
    </location>
</feature>
<dbReference type="AlphaFoldDB" id="M5E068"/>